<protein>
    <submittedName>
        <fullName evidence="1">Uncharacterized protein</fullName>
    </submittedName>
</protein>
<evidence type="ECO:0000313" key="1">
    <source>
        <dbReference type="EMBL" id="NIH56275.1"/>
    </source>
</evidence>
<gene>
    <name evidence="1" type="ORF">FB473_000920</name>
</gene>
<proteinExistence type="predicted"/>
<evidence type="ECO:0000313" key="2">
    <source>
        <dbReference type="Proteomes" id="UP000749311"/>
    </source>
</evidence>
<sequence>MQDDTDIRRLIDALETLLDVFEPIPQDEPLG</sequence>
<dbReference type="EMBL" id="JAAMOZ010000001">
    <property type="protein sequence ID" value="NIH56275.1"/>
    <property type="molecule type" value="Genomic_DNA"/>
</dbReference>
<name>A0ABX0SE31_9ACTN</name>
<dbReference type="Proteomes" id="UP000749311">
    <property type="component" value="Unassembled WGS sequence"/>
</dbReference>
<organism evidence="1 2">
    <name type="scientific">Brooklawnia cerclae</name>
    <dbReference type="NCBI Taxonomy" id="349934"/>
    <lineage>
        <taxon>Bacteria</taxon>
        <taxon>Bacillati</taxon>
        <taxon>Actinomycetota</taxon>
        <taxon>Actinomycetes</taxon>
        <taxon>Propionibacteriales</taxon>
        <taxon>Propionibacteriaceae</taxon>
        <taxon>Brooklawnia</taxon>
    </lineage>
</organism>
<comment type="caution">
    <text evidence="1">The sequence shown here is derived from an EMBL/GenBank/DDBJ whole genome shotgun (WGS) entry which is preliminary data.</text>
</comment>
<keyword evidence="2" id="KW-1185">Reference proteome</keyword>
<accession>A0ABX0SE31</accession>
<reference evidence="1 2" key="1">
    <citation type="submission" date="2020-02" db="EMBL/GenBank/DDBJ databases">
        <title>Sequencing the genomes of 1000 actinobacteria strains.</title>
        <authorList>
            <person name="Klenk H.-P."/>
        </authorList>
    </citation>
    <scope>NUCLEOTIDE SEQUENCE [LARGE SCALE GENOMIC DNA]</scope>
    <source>
        <strain evidence="1 2">DSM 19609</strain>
    </source>
</reference>